<evidence type="ECO:0000256" key="2">
    <source>
        <dbReference type="ARBA" id="ARBA00005417"/>
    </source>
</evidence>
<dbReference type="Proteomes" id="UP000321057">
    <property type="component" value="Unassembled WGS sequence"/>
</dbReference>
<dbReference type="PROSITE" id="PS00211">
    <property type="entry name" value="ABC_TRANSPORTER_1"/>
    <property type="match status" value="1"/>
</dbReference>
<evidence type="ECO:0000256" key="3">
    <source>
        <dbReference type="ARBA" id="ARBA00022448"/>
    </source>
</evidence>
<dbReference type="GO" id="GO:0016887">
    <property type="term" value="F:ATP hydrolysis activity"/>
    <property type="evidence" value="ECO:0007669"/>
    <property type="project" value="InterPro"/>
</dbReference>
<dbReference type="InterPro" id="IPR050095">
    <property type="entry name" value="ECF_ABC_transporter_ATP-bd"/>
</dbReference>
<protein>
    <submittedName>
        <fullName evidence="10">ABC transporter ATP-binding protein</fullName>
    </submittedName>
    <submittedName>
        <fullName evidence="11">Cobalt ABC transporter ATPase</fullName>
        <ecNumber evidence="11">3.6.3.-</ecNumber>
    </submittedName>
</protein>
<dbReference type="EC" id="3.6.3.-" evidence="11"/>
<evidence type="ECO:0000259" key="9">
    <source>
        <dbReference type="PROSITE" id="PS50893"/>
    </source>
</evidence>
<evidence type="ECO:0000256" key="6">
    <source>
        <dbReference type="ARBA" id="ARBA00022840"/>
    </source>
</evidence>
<dbReference type="Pfam" id="PF00005">
    <property type="entry name" value="ABC_tran"/>
    <property type="match status" value="2"/>
</dbReference>
<keyword evidence="13" id="KW-1185">Reference proteome</keyword>
<evidence type="ECO:0000256" key="5">
    <source>
        <dbReference type="ARBA" id="ARBA00022741"/>
    </source>
</evidence>
<gene>
    <name evidence="11" type="primary">ykoD_1</name>
    <name evidence="11" type="ORF">NCTC12195_01908</name>
    <name evidence="10" type="ORF">SGA02_06130</name>
</gene>
<evidence type="ECO:0000313" key="11">
    <source>
        <dbReference type="EMBL" id="SUM32463.1"/>
    </source>
</evidence>
<feature type="domain" description="ABC transporter" evidence="9">
    <location>
        <begin position="255"/>
        <end position="469"/>
    </location>
</feature>
<feature type="domain" description="ABC transporter" evidence="9">
    <location>
        <begin position="2"/>
        <end position="229"/>
    </location>
</feature>
<reference evidence="10 13" key="2">
    <citation type="submission" date="2019-07" db="EMBL/GenBank/DDBJ databases">
        <title>Whole genome shotgun sequence of Staphylococcus gallinarum NBRC 109767.</title>
        <authorList>
            <person name="Hosoyama A."/>
            <person name="Uohara A."/>
            <person name="Ohji S."/>
            <person name="Ichikawa N."/>
        </authorList>
    </citation>
    <scope>NUCLEOTIDE SEQUENCE [LARGE SCALE GENOMIC DNA]</scope>
    <source>
        <strain evidence="10 13">NBRC 109767</strain>
    </source>
</reference>
<dbReference type="InterPro" id="IPR003593">
    <property type="entry name" value="AAA+_ATPase"/>
</dbReference>
<comment type="similarity">
    <text evidence="2">Belongs to the ABC transporter superfamily.</text>
</comment>
<dbReference type="PROSITE" id="PS50893">
    <property type="entry name" value="ABC_TRANSPORTER_2"/>
    <property type="match status" value="2"/>
</dbReference>
<evidence type="ECO:0000256" key="4">
    <source>
        <dbReference type="ARBA" id="ARBA00022475"/>
    </source>
</evidence>
<keyword evidence="6 10" id="KW-0067">ATP-binding</keyword>
<dbReference type="InterPro" id="IPR027417">
    <property type="entry name" value="P-loop_NTPase"/>
</dbReference>
<keyword evidence="5" id="KW-0547">Nucleotide-binding</keyword>
<evidence type="ECO:0000256" key="1">
    <source>
        <dbReference type="ARBA" id="ARBA00004202"/>
    </source>
</evidence>
<accession>A0A0D0SNU4</accession>
<dbReference type="GO" id="GO:0005524">
    <property type="term" value="F:ATP binding"/>
    <property type="evidence" value="ECO:0007669"/>
    <property type="project" value="UniProtKB-KW"/>
</dbReference>
<dbReference type="OrthoDB" id="501320at2"/>
<dbReference type="EMBL" id="UHDK01000001">
    <property type="protein sequence ID" value="SUM32463.1"/>
    <property type="molecule type" value="Genomic_DNA"/>
</dbReference>
<keyword evidence="3" id="KW-0813">Transport</keyword>
<keyword evidence="7" id="KW-1278">Translocase</keyword>
<organism evidence="11 12">
    <name type="scientific">Staphylococcus gallinarum</name>
    <dbReference type="NCBI Taxonomy" id="1293"/>
    <lineage>
        <taxon>Bacteria</taxon>
        <taxon>Bacillati</taxon>
        <taxon>Bacillota</taxon>
        <taxon>Bacilli</taxon>
        <taxon>Bacillales</taxon>
        <taxon>Staphylococcaceae</taxon>
        <taxon>Staphylococcus</taxon>
    </lineage>
</organism>
<dbReference type="SUPFAM" id="SSF52540">
    <property type="entry name" value="P-loop containing nucleoside triphosphate hydrolases"/>
    <property type="match status" value="2"/>
</dbReference>
<dbReference type="RefSeq" id="WP_042739883.1">
    <property type="nucleotide sequence ID" value="NZ_BKAX01000001.1"/>
</dbReference>
<reference evidence="11 12" key="1">
    <citation type="submission" date="2018-06" db="EMBL/GenBank/DDBJ databases">
        <authorList>
            <consortium name="Pathogen Informatics"/>
            <person name="Doyle S."/>
        </authorList>
    </citation>
    <scope>NUCLEOTIDE SEQUENCE [LARGE SCALE GENOMIC DNA]</scope>
    <source>
        <strain evidence="11 12">NCTC12195</strain>
    </source>
</reference>
<comment type="subcellular location">
    <subcellularLocation>
        <location evidence="1">Cell membrane</location>
        <topology evidence="1">Peripheral membrane protein</topology>
    </subcellularLocation>
</comment>
<keyword evidence="11" id="KW-0378">Hydrolase</keyword>
<dbReference type="InterPro" id="IPR015856">
    <property type="entry name" value="ABC_transpr_CbiO/EcfA_su"/>
</dbReference>
<dbReference type="GO" id="GO:0043190">
    <property type="term" value="C:ATP-binding cassette (ABC) transporter complex"/>
    <property type="evidence" value="ECO:0007669"/>
    <property type="project" value="TreeGrafter"/>
</dbReference>
<dbReference type="PANTHER" id="PTHR43553:SF27">
    <property type="entry name" value="ENERGY-COUPLING FACTOR TRANSPORTER ATP-BINDING PROTEIN ECFA2"/>
    <property type="match status" value="1"/>
</dbReference>
<keyword evidence="8" id="KW-0472">Membrane</keyword>
<evidence type="ECO:0000256" key="7">
    <source>
        <dbReference type="ARBA" id="ARBA00022967"/>
    </source>
</evidence>
<dbReference type="EMBL" id="BKAX01000001">
    <property type="protein sequence ID" value="GEQ04785.1"/>
    <property type="molecule type" value="Genomic_DNA"/>
</dbReference>
<dbReference type="Gene3D" id="3.40.50.300">
    <property type="entry name" value="P-loop containing nucleotide triphosphate hydrolases"/>
    <property type="match status" value="2"/>
</dbReference>
<dbReference type="GO" id="GO:0042626">
    <property type="term" value="F:ATPase-coupled transmembrane transporter activity"/>
    <property type="evidence" value="ECO:0007669"/>
    <property type="project" value="TreeGrafter"/>
</dbReference>
<dbReference type="InterPro" id="IPR003439">
    <property type="entry name" value="ABC_transporter-like_ATP-bd"/>
</dbReference>
<sequence>MISIKNLRLKYPNADKKIFNNLNLNINSKEKVLLLGPSGSGKSTLLNVLSGIVPELVDLPMKYDDLHIDKDCGVIFQDPDTQFCMPKVYEELAFVLENLQVPREEMDERIDNALAAVDLDVDKNQYINQLSGGMKQKLAIAETILQETNTLFLDEPTAMLDVYATEDLWQKIKQIWDNKTVIIVEHKVAHIWQHIDRVILFNYDGEIIADETPEIILKHYESLLSEYGVWHPHAWDYAPKPLNKHSQHFTTQSVVNFQDITIQRGKRRLLQIPELSIKSGEWITITGRNGTGKTTLLESMMQLLKYSGDLFIDNKKITKIKQAAQHMYLVYQNPESQFITNSVYDEIYIQFKNTQNTVEQAKQETENMLTTLQLNSVQTQHPFELSIGQKRRLSVAIALSSSSRFILLDEPTFGLDSHNTFNLIKLFQKRVQSGQTIIMVTHDNEIISRYATRKFNVENQFLIEEIGDVNV</sequence>
<dbReference type="CDD" id="cd03225">
    <property type="entry name" value="ABC_cobalt_CbiO_domain1"/>
    <property type="match status" value="2"/>
</dbReference>
<dbReference type="PANTHER" id="PTHR43553">
    <property type="entry name" value="HEAVY METAL TRANSPORTER"/>
    <property type="match status" value="1"/>
</dbReference>
<dbReference type="AlphaFoldDB" id="A0A0D0SNU4"/>
<evidence type="ECO:0000256" key="8">
    <source>
        <dbReference type="ARBA" id="ARBA00023136"/>
    </source>
</evidence>
<proteinExistence type="inferred from homology"/>
<evidence type="ECO:0000313" key="12">
    <source>
        <dbReference type="Proteomes" id="UP000255277"/>
    </source>
</evidence>
<evidence type="ECO:0000313" key="13">
    <source>
        <dbReference type="Proteomes" id="UP000321057"/>
    </source>
</evidence>
<dbReference type="InterPro" id="IPR017871">
    <property type="entry name" value="ABC_transporter-like_CS"/>
</dbReference>
<dbReference type="SMART" id="SM00382">
    <property type="entry name" value="AAA"/>
    <property type="match status" value="2"/>
</dbReference>
<keyword evidence="4" id="KW-1003">Cell membrane</keyword>
<evidence type="ECO:0000313" key="10">
    <source>
        <dbReference type="EMBL" id="GEQ04785.1"/>
    </source>
</evidence>
<dbReference type="Proteomes" id="UP000255277">
    <property type="component" value="Unassembled WGS sequence"/>
</dbReference>
<name>A0A0D0SNU4_STAGA</name>
<dbReference type="STRING" id="1293.SH09_11990"/>